<evidence type="ECO:0000256" key="2">
    <source>
        <dbReference type="ARBA" id="ARBA00020484"/>
    </source>
</evidence>
<keyword evidence="6" id="KW-0690">Ribosome biogenesis</keyword>
<comment type="similarity">
    <text evidence="1 6 7 8">Belongs to the TRAFAC class TrmE-Era-EngA-EngB-Septin-like GTPase superfamily. Era GTPase family.</text>
</comment>
<gene>
    <name evidence="6 11" type="primary">era</name>
    <name evidence="11" type="ORF">ACFOLH_05980</name>
</gene>
<evidence type="ECO:0000256" key="5">
    <source>
        <dbReference type="ARBA" id="ARBA00023134"/>
    </source>
</evidence>
<dbReference type="EMBL" id="JBHRWW010000003">
    <property type="protein sequence ID" value="MFC3687888.1"/>
    <property type="molecule type" value="Genomic_DNA"/>
</dbReference>
<dbReference type="NCBIfam" id="TIGR00231">
    <property type="entry name" value="small_GTP"/>
    <property type="match status" value="1"/>
</dbReference>
<dbReference type="InterPro" id="IPR004044">
    <property type="entry name" value="KH_dom_type_2"/>
</dbReference>
<comment type="caution">
    <text evidence="6 7">Lacks conserved residue(s) required for the propagation of feature annotation.</text>
</comment>
<dbReference type="InterPro" id="IPR005662">
    <property type="entry name" value="GTPase_Era-like"/>
</dbReference>
<feature type="domain" description="KH type-2" evidence="9">
    <location>
        <begin position="222"/>
        <end position="304"/>
    </location>
</feature>
<evidence type="ECO:0000313" key="11">
    <source>
        <dbReference type="EMBL" id="MFC3687888.1"/>
    </source>
</evidence>
<evidence type="ECO:0000256" key="3">
    <source>
        <dbReference type="ARBA" id="ARBA00022741"/>
    </source>
</evidence>
<evidence type="ECO:0000313" key="12">
    <source>
        <dbReference type="Proteomes" id="UP001595685"/>
    </source>
</evidence>
<keyword evidence="6" id="KW-1003">Cell membrane</keyword>
<dbReference type="InterPro" id="IPR005225">
    <property type="entry name" value="Small_GTP-bd"/>
</dbReference>
<dbReference type="InterPro" id="IPR009019">
    <property type="entry name" value="KH_sf_prok-type"/>
</dbReference>
<evidence type="ECO:0000256" key="6">
    <source>
        <dbReference type="HAMAP-Rule" id="MF_00367"/>
    </source>
</evidence>
<comment type="subunit">
    <text evidence="6">Monomer.</text>
</comment>
<dbReference type="InterPro" id="IPR006073">
    <property type="entry name" value="GTP-bd"/>
</dbReference>
<dbReference type="NCBIfam" id="TIGR00436">
    <property type="entry name" value="era"/>
    <property type="match status" value="1"/>
</dbReference>
<dbReference type="NCBIfam" id="NF000908">
    <property type="entry name" value="PRK00089.1"/>
    <property type="match status" value="1"/>
</dbReference>
<evidence type="ECO:0000256" key="1">
    <source>
        <dbReference type="ARBA" id="ARBA00007921"/>
    </source>
</evidence>
<feature type="binding site" evidence="6">
    <location>
        <begin position="69"/>
        <end position="73"/>
    </location>
    <ligand>
        <name>GTP</name>
        <dbReference type="ChEBI" id="CHEBI:37565"/>
    </ligand>
</feature>
<dbReference type="PROSITE" id="PS50823">
    <property type="entry name" value="KH_TYPE_2"/>
    <property type="match status" value="1"/>
</dbReference>
<keyword evidence="5 6" id="KW-0342">GTP-binding</keyword>
<sequence length="318" mass="34421">MSGTASPYRSGFACLIGRPNVGKSTLMNALVGEKVAITSDKPQTTRRSIRGVVRRQAADGGSAELVMVDTPGVHRPRTLLGERLNDLVRDSIAEVDVVTLCLPSDGPVGPGDRRLAEQVVEQVGSRRRTSVVVAVTRTDLGRGADVPERLVQAQRLADQVGLDVAHFVPTSGTRGDGVDVLADVLVSLLPEGPPLFPLEQVHDVPVDVLIAELVREAALDGVRDELPHSLAVVTEEVVPREDRPETRPLTDVRVLVYVERDSQKAIVIGKGGERLKHVGTRARRGIEGALGVPVHLDLRVKVAKDWQRDPKQLRRLGF</sequence>
<dbReference type="Pfam" id="PF07650">
    <property type="entry name" value="KH_2"/>
    <property type="match status" value="1"/>
</dbReference>
<name>A0ABV7WDI3_9MICO</name>
<dbReference type="Gene3D" id="3.40.50.300">
    <property type="entry name" value="P-loop containing nucleotide triphosphate hydrolases"/>
    <property type="match status" value="1"/>
</dbReference>
<dbReference type="PANTHER" id="PTHR42698:SF1">
    <property type="entry name" value="GTPASE ERA, MITOCHONDRIAL"/>
    <property type="match status" value="1"/>
</dbReference>
<keyword evidence="3 6" id="KW-0547">Nucleotide-binding</keyword>
<keyword evidence="6" id="KW-0472">Membrane</keyword>
<dbReference type="RefSeq" id="WP_340296029.1">
    <property type="nucleotide sequence ID" value="NZ_JBBEOI010000382.1"/>
</dbReference>
<reference evidence="12" key="1">
    <citation type="journal article" date="2019" name="Int. J. Syst. Evol. Microbiol.">
        <title>The Global Catalogue of Microorganisms (GCM) 10K type strain sequencing project: providing services to taxonomists for standard genome sequencing and annotation.</title>
        <authorList>
            <consortium name="The Broad Institute Genomics Platform"/>
            <consortium name="The Broad Institute Genome Sequencing Center for Infectious Disease"/>
            <person name="Wu L."/>
            <person name="Ma J."/>
        </authorList>
    </citation>
    <scope>NUCLEOTIDE SEQUENCE [LARGE SCALE GENOMIC DNA]</scope>
    <source>
        <strain evidence="12">NCAIM B.02333</strain>
    </source>
</reference>
<dbReference type="SUPFAM" id="SSF52540">
    <property type="entry name" value="P-loop containing nucleoside triphosphate hydrolases"/>
    <property type="match status" value="1"/>
</dbReference>
<protein>
    <recommendedName>
        <fullName evidence="2 6">GTPase Era</fullName>
    </recommendedName>
</protein>
<dbReference type="InterPro" id="IPR015946">
    <property type="entry name" value="KH_dom-like_a/b"/>
</dbReference>
<keyword evidence="6" id="KW-0963">Cytoplasm</keyword>
<evidence type="ECO:0000256" key="8">
    <source>
        <dbReference type="RuleBase" id="RU003761"/>
    </source>
</evidence>
<evidence type="ECO:0000256" key="7">
    <source>
        <dbReference type="PROSITE-ProRule" id="PRU01050"/>
    </source>
</evidence>
<organism evidence="11 12">
    <name type="scientific">Aquipuribacter hungaricus</name>
    <dbReference type="NCBI Taxonomy" id="545624"/>
    <lineage>
        <taxon>Bacteria</taxon>
        <taxon>Bacillati</taxon>
        <taxon>Actinomycetota</taxon>
        <taxon>Actinomycetes</taxon>
        <taxon>Micrococcales</taxon>
        <taxon>Intrasporangiaceae</taxon>
        <taxon>Aquipuribacter</taxon>
    </lineage>
</organism>
<dbReference type="SUPFAM" id="SSF54814">
    <property type="entry name" value="Prokaryotic type KH domain (KH-domain type II)"/>
    <property type="match status" value="1"/>
</dbReference>
<dbReference type="Proteomes" id="UP001595685">
    <property type="component" value="Unassembled WGS sequence"/>
</dbReference>
<keyword evidence="6" id="KW-0699">rRNA-binding</keyword>
<comment type="function">
    <text evidence="6">An essential GTPase that binds both GDP and GTP, with rapid nucleotide exchange. Plays a role in 16S rRNA processing and 30S ribosomal subunit biogenesis and possibly also in cell cycle regulation and energy metabolism.</text>
</comment>
<evidence type="ECO:0000259" key="10">
    <source>
        <dbReference type="PROSITE" id="PS51713"/>
    </source>
</evidence>
<comment type="subcellular location">
    <subcellularLocation>
        <location evidence="6">Cytoplasm</location>
    </subcellularLocation>
    <subcellularLocation>
        <location evidence="6">Cell membrane</location>
        <topology evidence="6">Peripheral membrane protein</topology>
    </subcellularLocation>
</comment>
<feature type="domain" description="Era-type G" evidence="10">
    <location>
        <begin position="9"/>
        <end position="191"/>
    </location>
</feature>
<proteinExistence type="inferred from homology"/>
<comment type="caution">
    <text evidence="11">The sequence shown here is derived from an EMBL/GenBank/DDBJ whole genome shotgun (WGS) entry which is preliminary data.</text>
</comment>
<dbReference type="HAMAP" id="MF_00367">
    <property type="entry name" value="GTPase_Era"/>
    <property type="match status" value="1"/>
</dbReference>
<dbReference type="Pfam" id="PF01926">
    <property type="entry name" value="MMR_HSR1"/>
    <property type="match status" value="1"/>
</dbReference>
<dbReference type="InterPro" id="IPR030388">
    <property type="entry name" value="G_ERA_dom"/>
</dbReference>
<evidence type="ECO:0000259" key="9">
    <source>
        <dbReference type="PROSITE" id="PS50823"/>
    </source>
</evidence>
<keyword evidence="4 6" id="KW-0694">RNA-binding</keyword>
<accession>A0ABV7WDI3</accession>
<evidence type="ECO:0000256" key="4">
    <source>
        <dbReference type="ARBA" id="ARBA00022884"/>
    </source>
</evidence>
<dbReference type="CDD" id="cd04163">
    <property type="entry name" value="Era"/>
    <property type="match status" value="1"/>
</dbReference>
<keyword evidence="12" id="KW-1185">Reference proteome</keyword>
<dbReference type="PROSITE" id="PS51713">
    <property type="entry name" value="G_ERA"/>
    <property type="match status" value="1"/>
</dbReference>
<feature type="binding site" evidence="6">
    <location>
        <begin position="17"/>
        <end position="24"/>
    </location>
    <ligand>
        <name>GTP</name>
        <dbReference type="ChEBI" id="CHEBI:37565"/>
    </ligand>
</feature>
<dbReference type="InterPro" id="IPR027417">
    <property type="entry name" value="P-loop_NTPase"/>
</dbReference>
<dbReference type="PANTHER" id="PTHR42698">
    <property type="entry name" value="GTPASE ERA"/>
    <property type="match status" value="1"/>
</dbReference>
<dbReference type="CDD" id="cd22534">
    <property type="entry name" value="KH-II_Era"/>
    <property type="match status" value="1"/>
</dbReference>
<dbReference type="Gene3D" id="3.30.300.20">
    <property type="match status" value="1"/>
</dbReference>